<dbReference type="EMBL" id="GBRH01230992">
    <property type="protein sequence ID" value="JAD66903.1"/>
    <property type="molecule type" value="Transcribed_RNA"/>
</dbReference>
<dbReference type="AlphaFoldDB" id="A0A0A9BXF6"/>
<sequence length="26" mass="3068">MLGYFLGVLLNRLRMQQTPVDVPIHR</sequence>
<name>A0A0A9BXF6_ARUDO</name>
<protein>
    <submittedName>
        <fullName evidence="1">Uncharacterized protein</fullName>
    </submittedName>
</protein>
<proteinExistence type="predicted"/>
<reference evidence="1" key="1">
    <citation type="submission" date="2014-09" db="EMBL/GenBank/DDBJ databases">
        <authorList>
            <person name="Magalhaes I.L.F."/>
            <person name="Oliveira U."/>
            <person name="Santos F.R."/>
            <person name="Vidigal T.H.D.A."/>
            <person name="Brescovit A.D."/>
            <person name="Santos A.J."/>
        </authorList>
    </citation>
    <scope>NUCLEOTIDE SEQUENCE</scope>
    <source>
        <tissue evidence="1">Shoot tissue taken approximately 20 cm above the soil surface</tissue>
    </source>
</reference>
<evidence type="ECO:0000313" key="1">
    <source>
        <dbReference type="EMBL" id="JAD66903.1"/>
    </source>
</evidence>
<organism evidence="1">
    <name type="scientific">Arundo donax</name>
    <name type="common">Giant reed</name>
    <name type="synonym">Donax arundinaceus</name>
    <dbReference type="NCBI Taxonomy" id="35708"/>
    <lineage>
        <taxon>Eukaryota</taxon>
        <taxon>Viridiplantae</taxon>
        <taxon>Streptophyta</taxon>
        <taxon>Embryophyta</taxon>
        <taxon>Tracheophyta</taxon>
        <taxon>Spermatophyta</taxon>
        <taxon>Magnoliopsida</taxon>
        <taxon>Liliopsida</taxon>
        <taxon>Poales</taxon>
        <taxon>Poaceae</taxon>
        <taxon>PACMAD clade</taxon>
        <taxon>Arundinoideae</taxon>
        <taxon>Arundineae</taxon>
        <taxon>Arundo</taxon>
    </lineage>
</organism>
<accession>A0A0A9BXF6</accession>
<reference evidence="1" key="2">
    <citation type="journal article" date="2015" name="Data Brief">
        <title>Shoot transcriptome of the giant reed, Arundo donax.</title>
        <authorList>
            <person name="Barrero R.A."/>
            <person name="Guerrero F.D."/>
            <person name="Moolhuijzen P."/>
            <person name="Goolsby J.A."/>
            <person name="Tidwell J."/>
            <person name="Bellgard S.E."/>
            <person name="Bellgard M.I."/>
        </authorList>
    </citation>
    <scope>NUCLEOTIDE SEQUENCE</scope>
    <source>
        <tissue evidence="1">Shoot tissue taken approximately 20 cm above the soil surface</tissue>
    </source>
</reference>